<sequence>MHRSRNHRIIAGVCGGIADSMGLPPTLVRVLWLLLSLIPGPLWIAYVALWILMPQAPEKQYR</sequence>
<name>A0ABP6MGT1_9ACTN</name>
<reference evidence="9" key="1">
    <citation type="journal article" date="2019" name="Int. J. Syst. Evol. Microbiol.">
        <title>The Global Catalogue of Microorganisms (GCM) 10K type strain sequencing project: providing services to taxonomists for standard genome sequencing and annotation.</title>
        <authorList>
            <consortium name="The Broad Institute Genomics Platform"/>
            <consortium name="The Broad Institute Genome Sequencing Center for Infectious Disease"/>
            <person name="Wu L."/>
            <person name="Ma J."/>
        </authorList>
    </citation>
    <scope>NUCLEOTIDE SEQUENCE [LARGE SCALE GENOMIC DNA]</scope>
    <source>
        <strain evidence="9">JCM 9373</strain>
    </source>
</reference>
<evidence type="ECO:0000256" key="3">
    <source>
        <dbReference type="ARBA" id="ARBA00022692"/>
    </source>
</evidence>
<dbReference type="InterPro" id="IPR052027">
    <property type="entry name" value="PspC"/>
</dbReference>
<evidence type="ECO:0000313" key="9">
    <source>
        <dbReference type="Proteomes" id="UP001500320"/>
    </source>
</evidence>
<dbReference type="Proteomes" id="UP001500320">
    <property type="component" value="Unassembled WGS sequence"/>
</dbReference>
<feature type="domain" description="Phage shock protein PspC N-terminal" evidence="7">
    <location>
        <begin position="2"/>
        <end position="56"/>
    </location>
</feature>
<keyword evidence="9" id="KW-1185">Reference proteome</keyword>
<keyword evidence="5 6" id="KW-0472">Membrane</keyword>
<dbReference type="RefSeq" id="WP_344854422.1">
    <property type="nucleotide sequence ID" value="NZ_BAAAUT010000001.1"/>
</dbReference>
<evidence type="ECO:0000256" key="5">
    <source>
        <dbReference type="ARBA" id="ARBA00023136"/>
    </source>
</evidence>
<gene>
    <name evidence="8" type="ORF">GCM10010466_00030</name>
</gene>
<evidence type="ECO:0000313" key="8">
    <source>
        <dbReference type="EMBL" id="GAA3112998.1"/>
    </source>
</evidence>
<keyword evidence="4 6" id="KW-1133">Transmembrane helix</keyword>
<accession>A0ABP6MGT1</accession>
<keyword evidence="2" id="KW-1003">Cell membrane</keyword>
<proteinExistence type="predicted"/>
<dbReference type="PANTHER" id="PTHR33885">
    <property type="entry name" value="PHAGE SHOCK PROTEIN C"/>
    <property type="match status" value="1"/>
</dbReference>
<evidence type="ECO:0000256" key="2">
    <source>
        <dbReference type="ARBA" id="ARBA00022475"/>
    </source>
</evidence>
<protein>
    <submittedName>
        <fullName evidence="8">PspC domain-containing protein</fullName>
    </submittedName>
</protein>
<feature type="transmembrane region" description="Helical" evidence="6">
    <location>
        <begin position="30"/>
        <end position="52"/>
    </location>
</feature>
<organism evidence="8 9">
    <name type="scientific">Planomonospora alba</name>
    <dbReference type="NCBI Taxonomy" id="161354"/>
    <lineage>
        <taxon>Bacteria</taxon>
        <taxon>Bacillati</taxon>
        <taxon>Actinomycetota</taxon>
        <taxon>Actinomycetes</taxon>
        <taxon>Streptosporangiales</taxon>
        <taxon>Streptosporangiaceae</taxon>
        <taxon>Planomonospora</taxon>
    </lineage>
</organism>
<comment type="subcellular location">
    <subcellularLocation>
        <location evidence="1">Cell membrane</location>
        <topology evidence="1">Single-pass membrane protein</topology>
    </subcellularLocation>
</comment>
<evidence type="ECO:0000256" key="6">
    <source>
        <dbReference type="SAM" id="Phobius"/>
    </source>
</evidence>
<dbReference type="Pfam" id="PF04024">
    <property type="entry name" value="PspC"/>
    <property type="match status" value="1"/>
</dbReference>
<evidence type="ECO:0000256" key="1">
    <source>
        <dbReference type="ARBA" id="ARBA00004162"/>
    </source>
</evidence>
<dbReference type="PANTHER" id="PTHR33885:SF3">
    <property type="entry name" value="PHAGE SHOCK PROTEIN C"/>
    <property type="match status" value="1"/>
</dbReference>
<comment type="caution">
    <text evidence="8">The sequence shown here is derived from an EMBL/GenBank/DDBJ whole genome shotgun (WGS) entry which is preliminary data.</text>
</comment>
<evidence type="ECO:0000259" key="7">
    <source>
        <dbReference type="Pfam" id="PF04024"/>
    </source>
</evidence>
<evidence type="ECO:0000256" key="4">
    <source>
        <dbReference type="ARBA" id="ARBA00022989"/>
    </source>
</evidence>
<keyword evidence="3 6" id="KW-0812">Transmembrane</keyword>
<dbReference type="InterPro" id="IPR007168">
    <property type="entry name" value="Phageshock_PspC_N"/>
</dbReference>
<dbReference type="EMBL" id="BAAAUT010000001">
    <property type="protein sequence ID" value="GAA3112998.1"/>
    <property type="molecule type" value="Genomic_DNA"/>
</dbReference>